<evidence type="ECO:0000259" key="3">
    <source>
        <dbReference type="Pfam" id="PF06441"/>
    </source>
</evidence>
<gene>
    <name evidence="4" type="ORF">BKA67DRAFT_524527</name>
</gene>
<keyword evidence="2 4" id="KW-0378">Hydrolase</keyword>
<evidence type="ECO:0000313" key="4">
    <source>
        <dbReference type="EMBL" id="KAH6646769.1"/>
    </source>
</evidence>
<dbReference type="InterPro" id="IPR000639">
    <property type="entry name" value="Epox_hydrolase-like"/>
</dbReference>
<dbReference type="InterPro" id="IPR010497">
    <property type="entry name" value="Epoxide_hydro_N"/>
</dbReference>
<keyword evidence="5" id="KW-1185">Reference proteome</keyword>
<feature type="domain" description="Epoxide hydrolase N-terminal" evidence="3">
    <location>
        <begin position="20"/>
        <end position="132"/>
    </location>
</feature>
<dbReference type="InterPro" id="IPR016292">
    <property type="entry name" value="Epoxide_hydrolase"/>
</dbReference>
<sequence length="410" mass="45473">MESIPFGTLPHPVSPTAKLTPFTISIPDHELERLNLLLKHSTIARPNIWNSGEGGSLGISREKVVNLVEHWKNVYDWRKWESALNSIPQYKITLSDDDSKSYEIHFFGLFSTNTSAIPVVLLHGWPGSMVEFLPILLKLRSQYEPSSLPYHIIVPHFVGFPFSSAPPLNREFTHLDNARLITRMVHALGFSESGYVVQGGDLGSATATAIASVDPACKLVHVNLLQIPPPVGVDIEADIKAGKYTPEEIISLNNTADFLKTGTAFIMIDGHEPSTAGLLIGSNPVALLTWIGGKMVEWSDETPDVDLILTNVALYWFTGCYSTSIGHHRLISGGNFEPLTGGWKTVEVPLGYSWFMKEISNPPKVWIDQTGKVSWYRTHSKGGHFAALEKPEELWEDVEDFIAEFWSKAA</sequence>
<dbReference type="OrthoDB" id="7130006at2759"/>
<dbReference type="GO" id="GO:0004301">
    <property type="term" value="F:epoxide hydrolase activity"/>
    <property type="evidence" value="ECO:0007669"/>
    <property type="project" value="TreeGrafter"/>
</dbReference>
<dbReference type="InterPro" id="IPR029058">
    <property type="entry name" value="AB_hydrolase_fold"/>
</dbReference>
<dbReference type="RefSeq" id="XP_045953283.1">
    <property type="nucleotide sequence ID" value="XM_046098581.1"/>
</dbReference>
<dbReference type="Gene3D" id="3.40.50.1820">
    <property type="entry name" value="alpha/beta hydrolase"/>
    <property type="match status" value="1"/>
</dbReference>
<dbReference type="GeneID" id="70127473"/>
<comment type="caution">
    <text evidence="4">The sequence shown here is derived from an EMBL/GenBank/DDBJ whole genome shotgun (WGS) entry which is preliminary data.</text>
</comment>
<dbReference type="PANTHER" id="PTHR21661:SF39">
    <property type="entry name" value="HYDROLASE, PUTATIVE (AFU_ORTHOLOGUE AFUA_3G08960)-RELATED"/>
    <property type="match status" value="1"/>
</dbReference>
<evidence type="ECO:0000313" key="5">
    <source>
        <dbReference type="Proteomes" id="UP000758603"/>
    </source>
</evidence>
<evidence type="ECO:0000256" key="2">
    <source>
        <dbReference type="ARBA" id="ARBA00022801"/>
    </source>
</evidence>
<evidence type="ECO:0000256" key="1">
    <source>
        <dbReference type="ARBA" id="ARBA00010088"/>
    </source>
</evidence>
<organism evidence="4 5">
    <name type="scientific">Truncatella angustata</name>
    <dbReference type="NCBI Taxonomy" id="152316"/>
    <lineage>
        <taxon>Eukaryota</taxon>
        <taxon>Fungi</taxon>
        <taxon>Dikarya</taxon>
        <taxon>Ascomycota</taxon>
        <taxon>Pezizomycotina</taxon>
        <taxon>Sordariomycetes</taxon>
        <taxon>Xylariomycetidae</taxon>
        <taxon>Amphisphaeriales</taxon>
        <taxon>Sporocadaceae</taxon>
        <taxon>Truncatella</taxon>
    </lineage>
</organism>
<dbReference type="PRINTS" id="PR00412">
    <property type="entry name" value="EPOXHYDRLASE"/>
</dbReference>
<dbReference type="GO" id="GO:0097176">
    <property type="term" value="P:epoxide metabolic process"/>
    <property type="evidence" value="ECO:0007669"/>
    <property type="project" value="TreeGrafter"/>
</dbReference>
<dbReference type="EMBL" id="JAGPXC010000009">
    <property type="protein sequence ID" value="KAH6646769.1"/>
    <property type="molecule type" value="Genomic_DNA"/>
</dbReference>
<dbReference type="PIRSF" id="PIRSF001112">
    <property type="entry name" value="Epoxide_hydrolase"/>
    <property type="match status" value="1"/>
</dbReference>
<dbReference type="AlphaFoldDB" id="A0A9P8RJ24"/>
<protein>
    <submittedName>
        <fullName evidence="4">Alpha/Beta hydrolase protein</fullName>
    </submittedName>
</protein>
<comment type="similarity">
    <text evidence="1">Belongs to the peptidase S33 family.</text>
</comment>
<reference evidence="4" key="1">
    <citation type="journal article" date="2021" name="Nat. Commun.">
        <title>Genetic determinants of endophytism in the Arabidopsis root mycobiome.</title>
        <authorList>
            <person name="Mesny F."/>
            <person name="Miyauchi S."/>
            <person name="Thiergart T."/>
            <person name="Pickel B."/>
            <person name="Atanasova L."/>
            <person name="Karlsson M."/>
            <person name="Huettel B."/>
            <person name="Barry K.W."/>
            <person name="Haridas S."/>
            <person name="Chen C."/>
            <person name="Bauer D."/>
            <person name="Andreopoulos W."/>
            <person name="Pangilinan J."/>
            <person name="LaButti K."/>
            <person name="Riley R."/>
            <person name="Lipzen A."/>
            <person name="Clum A."/>
            <person name="Drula E."/>
            <person name="Henrissat B."/>
            <person name="Kohler A."/>
            <person name="Grigoriev I.V."/>
            <person name="Martin F.M."/>
            <person name="Hacquard S."/>
        </authorList>
    </citation>
    <scope>NUCLEOTIDE SEQUENCE</scope>
    <source>
        <strain evidence="4">MPI-SDFR-AT-0073</strain>
    </source>
</reference>
<dbReference type="PANTHER" id="PTHR21661">
    <property type="entry name" value="EPOXIDE HYDROLASE 1-RELATED"/>
    <property type="match status" value="1"/>
</dbReference>
<dbReference type="SUPFAM" id="SSF53474">
    <property type="entry name" value="alpha/beta-Hydrolases"/>
    <property type="match status" value="1"/>
</dbReference>
<name>A0A9P8RJ24_9PEZI</name>
<dbReference type="Pfam" id="PF06441">
    <property type="entry name" value="EHN"/>
    <property type="match status" value="1"/>
</dbReference>
<dbReference type="Proteomes" id="UP000758603">
    <property type="component" value="Unassembled WGS sequence"/>
</dbReference>
<proteinExistence type="inferred from homology"/>
<accession>A0A9P8RJ24</accession>